<comment type="pathway">
    <text evidence="6 7">Carbohydrate degradation; glycolysis; D-glyceraldehyde 3-phosphate from glycerone phosphate: step 1/1.</text>
</comment>
<feature type="binding site" evidence="6">
    <location>
        <begin position="10"/>
        <end position="12"/>
    </location>
    <ligand>
        <name>substrate</name>
    </ligand>
</feature>
<dbReference type="InterPro" id="IPR020861">
    <property type="entry name" value="Triosephosphate_isomerase_AS"/>
</dbReference>
<feature type="binding site" evidence="6">
    <location>
        <begin position="243"/>
        <end position="244"/>
    </location>
    <ligand>
        <name>substrate</name>
    </ligand>
</feature>
<dbReference type="SUPFAM" id="SSF51351">
    <property type="entry name" value="Triosephosphate isomerase (TIM)"/>
    <property type="match status" value="1"/>
</dbReference>
<feature type="active site" description="Electrophile" evidence="6">
    <location>
        <position position="103"/>
    </location>
</feature>
<dbReference type="EMBL" id="CP141614">
    <property type="protein sequence ID" value="WRP15970.1"/>
    <property type="molecule type" value="Genomic_DNA"/>
</dbReference>
<dbReference type="Pfam" id="PF00121">
    <property type="entry name" value="TIM"/>
    <property type="match status" value="1"/>
</dbReference>
<comment type="function">
    <text evidence="6">Involved in the gluconeogenesis. Catalyzes stereospecifically the conversion of dihydroxyacetone phosphate (DHAP) to D-glyceraldehyde-3-phosphate (G3P).</text>
</comment>
<name>A0ABZ1BT11_9FIRM</name>
<dbReference type="InterPro" id="IPR000652">
    <property type="entry name" value="Triosephosphate_isomerase"/>
</dbReference>
<dbReference type="GO" id="GO:0004807">
    <property type="term" value="F:triose-phosphate isomerase activity"/>
    <property type="evidence" value="ECO:0007669"/>
    <property type="project" value="UniProtKB-EC"/>
</dbReference>
<dbReference type="NCBIfam" id="TIGR00419">
    <property type="entry name" value="tim"/>
    <property type="match status" value="1"/>
</dbReference>
<comment type="catalytic activity">
    <reaction evidence="6 7">
        <text>D-glyceraldehyde 3-phosphate = dihydroxyacetone phosphate</text>
        <dbReference type="Rhea" id="RHEA:18585"/>
        <dbReference type="ChEBI" id="CHEBI:57642"/>
        <dbReference type="ChEBI" id="CHEBI:59776"/>
        <dbReference type="EC" id="5.3.1.1"/>
    </reaction>
</comment>
<comment type="subunit">
    <text evidence="6 7">Homodimer.</text>
</comment>
<evidence type="ECO:0000256" key="3">
    <source>
        <dbReference type="ARBA" id="ARBA00022490"/>
    </source>
</evidence>
<organism evidence="8 9">
    <name type="scientific">Geochorda subterranea</name>
    <dbReference type="NCBI Taxonomy" id="3109564"/>
    <lineage>
        <taxon>Bacteria</taxon>
        <taxon>Bacillati</taxon>
        <taxon>Bacillota</taxon>
        <taxon>Limnochordia</taxon>
        <taxon>Limnochordales</taxon>
        <taxon>Geochordaceae</taxon>
        <taxon>Geochorda</taxon>
    </lineage>
</organism>
<dbReference type="EC" id="5.3.1.1" evidence="6 7"/>
<protein>
    <recommendedName>
        <fullName evidence="6 7">Triosephosphate isomerase</fullName>
        <shortName evidence="6">TIM</shortName>
        <shortName evidence="6">TPI</shortName>
        <ecNumber evidence="6 7">5.3.1.1</ecNumber>
    </recommendedName>
    <alternativeName>
        <fullName evidence="6">Triose-phosphate isomerase</fullName>
    </alternativeName>
</protein>
<evidence type="ECO:0000256" key="6">
    <source>
        <dbReference type="HAMAP-Rule" id="MF_00147"/>
    </source>
</evidence>
<dbReference type="Proteomes" id="UP001333102">
    <property type="component" value="Chromosome"/>
</dbReference>
<evidence type="ECO:0000256" key="1">
    <source>
        <dbReference type="ARBA" id="ARBA00007422"/>
    </source>
</evidence>
<gene>
    <name evidence="6 8" type="primary">tpiA</name>
    <name evidence="8" type="ORF">VLY81_10730</name>
</gene>
<proteinExistence type="inferred from homology"/>
<keyword evidence="4 6" id="KW-0324">Glycolysis</keyword>
<comment type="subcellular location">
    <subcellularLocation>
        <location evidence="6 7">Cytoplasm</location>
    </subcellularLocation>
</comment>
<evidence type="ECO:0000313" key="9">
    <source>
        <dbReference type="Proteomes" id="UP001333102"/>
    </source>
</evidence>
<dbReference type="InterPro" id="IPR022896">
    <property type="entry name" value="TrioseP_Isoase_bac/euk"/>
</dbReference>
<dbReference type="InterPro" id="IPR035990">
    <property type="entry name" value="TIM_sf"/>
</dbReference>
<keyword evidence="3 6" id="KW-0963">Cytoplasm</keyword>
<dbReference type="PANTHER" id="PTHR21139:SF42">
    <property type="entry name" value="TRIOSEPHOSPHATE ISOMERASE"/>
    <property type="match status" value="1"/>
</dbReference>
<feature type="binding site" evidence="6">
    <location>
        <position position="181"/>
    </location>
    <ligand>
        <name>substrate</name>
    </ligand>
</feature>
<sequence length="263" mass="27906">MSRSRVIAGNWKMHKTPSEARAFARELLAQLGGAARPEGVEVVLCPSFPALTAVHAEIERSGLGAWVSLGAQDLYWERQGAFTGEVSGPMLADAGCRYVIVGHSERRHLLGESDEWVARKLRAALESGLTPILCVGETLEERRQGLTETVVSRQLETALEGLAAGAVAGVVVAYEPVWAIGTGENATGEEAHRVIDGVIRSRVRARFGEEAAGRLRIQYGGSVNPANIGEFMAYPSIDGALVGGASLKVDSFTAIVAAGRRAT</sequence>
<dbReference type="CDD" id="cd00311">
    <property type="entry name" value="TIM"/>
    <property type="match status" value="1"/>
</dbReference>
<evidence type="ECO:0000313" key="8">
    <source>
        <dbReference type="EMBL" id="WRP15970.1"/>
    </source>
</evidence>
<dbReference type="PANTHER" id="PTHR21139">
    <property type="entry name" value="TRIOSEPHOSPHATE ISOMERASE"/>
    <property type="match status" value="1"/>
</dbReference>
<dbReference type="HAMAP" id="MF_00147_B">
    <property type="entry name" value="TIM_B"/>
    <property type="match status" value="1"/>
</dbReference>
<reference evidence="9" key="1">
    <citation type="submission" date="2023-12" db="EMBL/GenBank/DDBJ databases">
        <title>Novel isolates from deep terrestrial aquifers shed light on the physiology and ecology of the class Limnochordia.</title>
        <authorList>
            <person name="Karnachuk O.V."/>
            <person name="Lukina A.P."/>
            <person name="Avakyan M.R."/>
            <person name="Kadnikov V."/>
            <person name="Begmatov S."/>
            <person name="Beletsky A.V."/>
            <person name="Mardanov A.V."/>
            <person name="Ravin N.V."/>
        </authorList>
    </citation>
    <scope>NUCLEOTIDE SEQUENCE [LARGE SCALE GENOMIC DNA]</scope>
    <source>
        <strain evidence="9">LN</strain>
    </source>
</reference>
<comment type="pathway">
    <text evidence="6 7">Carbohydrate biosynthesis; gluconeogenesis.</text>
</comment>
<dbReference type="PROSITE" id="PS00171">
    <property type="entry name" value="TIM_1"/>
    <property type="match status" value="1"/>
</dbReference>
<evidence type="ECO:0000256" key="4">
    <source>
        <dbReference type="ARBA" id="ARBA00023152"/>
    </source>
</evidence>
<feature type="active site" description="Proton acceptor" evidence="6">
    <location>
        <position position="175"/>
    </location>
</feature>
<accession>A0ABZ1BT11</accession>
<feature type="binding site" evidence="6">
    <location>
        <position position="222"/>
    </location>
    <ligand>
        <name>substrate</name>
    </ligand>
</feature>
<comment type="similarity">
    <text evidence="1 6 7">Belongs to the triosephosphate isomerase family.</text>
</comment>
<evidence type="ECO:0000256" key="5">
    <source>
        <dbReference type="ARBA" id="ARBA00023235"/>
    </source>
</evidence>
<keyword evidence="2 6" id="KW-0312">Gluconeogenesis</keyword>
<dbReference type="Gene3D" id="3.20.20.70">
    <property type="entry name" value="Aldolase class I"/>
    <property type="match status" value="1"/>
</dbReference>
<evidence type="ECO:0000256" key="2">
    <source>
        <dbReference type="ARBA" id="ARBA00022432"/>
    </source>
</evidence>
<dbReference type="PROSITE" id="PS51440">
    <property type="entry name" value="TIM_2"/>
    <property type="match status" value="1"/>
</dbReference>
<dbReference type="RefSeq" id="WP_324670406.1">
    <property type="nucleotide sequence ID" value="NZ_CP141614.1"/>
</dbReference>
<dbReference type="InterPro" id="IPR013785">
    <property type="entry name" value="Aldolase_TIM"/>
</dbReference>
<evidence type="ECO:0000256" key="7">
    <source>
        <dbReference type="RuleBase" id="RU363013"/>
    </source>
</evidence>
<keyword evidence="5 6" id="KW-0413">Isomerase</keyword>
<keyword evidence="9" id="KW-1185">Reference proteome</keyword>